<dbReference type="PATRIC" id="fig|765913.3.peg.3816"/>
<proteinExistence type="predicted"/>
<dbReference type="InterPro" id="IPR032790">
    <property type="entry name" value="GDE_C"/>
</dbReference>
<dbReference type="GO" id="GO:0004135">
    <property type="term" value="F:amylo-alpha-1,6-glucosidase activity"/>
    <property type="evidence" value="ECO:0007669"/>
    <property type="project" value="InterPro"/>
</dbReference>
<comment type="caution">
    <text evidence="3">The sequence shown here is derived from an EMBL/GenBank/DDBJ whole genome shotgun (WGS) entry which is preliminary data.</text>
</comment>
<dbReference type="InterPro" id="IPR024742">
    <property type="entry name" value="Glycogen_debranch_N"/>
</dbReference>
<dbReference type="PANTHER" id="PTHR10569">
    <property type="entry name" value="GLYCOGEN DEBRANCHING ENZYME"/>
    <property type="match status" value="1"/>
</dbReference>
<dbReference type="InterPro" id="IPR008928">
    <property type="entry name" value="6-hairpin_glycosidase_sf"/>
</dbReference>
<dbReference type="InterPro" id="IPR012341">
    <property type="entry name" value="6hp_glycosidase-like_sf"/>
</dbReference>
<evidence type="ECO:0000259" key="2">
    <source>
        <dbReference type="Pfam" id="PF12439"/>
    </source>
</evidence>
<evidence type="ECO:0000259" key="1">
    <source>
        <dbReference type="Pfam" id="PF06202"/>
    </source>
</evidence>
<dbReference type="FunFam" id="1.50.10.10:FF:000073">
    <property type="entry name" value="Glycogen debranching enzyme, hypothetical (TreX-like)"/>
    <property type="match status" value="1"/>
</dbReference>
<dbReference type="GO" id="GO:0004134">
    <property type="term" value="F:4-alpha-glucanotransferase activity"/>
    <property type="evidence" value="ECO:0007669"/>
    <property type="project" value="InterPro"/>
</dbReference>
<dbReference type="OrthoDB" id="9761875at2"/>
<dbReference type="AlphaFoldDB" id="G2E636"/>
<evidence type="ECO:0000313" key="3">
    <source>
        <dbReference type="EMBL" id="EGV28453.1"/>
    </source>
</evidence>
<organism evidence="3 4">
    <name type="scientific">Thiorhodococcus drewsii AZ1</name>
    <dbReference type="NCBI Taxonomy" id="765913"/>
    <lineage>
        <taxon>Bacteria</taxon>
        <taxon>Pseudomonadati</taxon>
        <taxon>Pseudomonadota</taxon>
        <taxon>Gammaproteobacteria</taxon>
        <taxon>Chromatiales</taxon>
        <taxon>Chromatiaceae</taxon>
        <taxon>Thiorhodococcus</taxon>
    </lineage>
</organism>
<keyword evidence="4" id="KW-1185">Reference proteome</keyword>
<dbReference type="Gene3D" id="1.50.10.10">
    <property type="match status" value="1"/>
</dbReference>
<name>G2E636_9GAMM</name>
<dbReference type="Proteomes" id="UP000004200">
    <property type="component" value="Unassembled WGS sequence"/>
</dbReference>
<dbReference type="SUPFAM" id="SSF48208">
    <property type="entry name" value="Six-hairpin glycosidases"/>
    <property type="match status" value="1"/>
</dbReference>
<dbReference type="eggNOG" id="COG3408">
    <property type="taxonomic scope" value="Bacteria"/>
</dbReference>
<gene>
    <name evidence="3" type="ORF">ThidrDRAFT_3749</name>
</gene>
<dbReference type="PANTHER" id="PTHR10569:SF2">
    <property type="entry name" value="GLYCOGEN DEBRANCHING ENZYME"/>
    <property type="match status" value="1"/>
</dbReference>
<dbReference type="EMBL" id="AFWT01000037">
    <property type="protein sequence ID" value="EGV28453.1"/>
    <property type="molecule type" value="Genomic_DNA"/>
</dbReference>
<dbReference type="Pfam" id="PF06202">
    <property type="entry name" value="GDE_C"/>
    <property type="match status" value="1"/>
</dbReference>
<sequence>MSTKNLDILPRAVHLDRDICSRSETAERREWWLTNGRGGYAGGTLTGTLARGYHGLLTAVLHPPLGRVLVLAKADATLVDSEGAWPLGTNRWSDGRVTPKGDVQLDGFRLLGRMPVWRYAIGRRRIEQRIWMDRDADRVHLAWRLNDPDASAPARLDIELLVNGRDHHCVSQPDSIEPQIVAEDGALRLEYADGFRLRLVAQGGAIEPDATWIDGFHLALEEERGLQSRDAHLRAGIARLDLAPETWVGISAEAEPIETHSRHPRPLKTDLDVSMANHLERDRALLEQADRNVPELMDAPPWIRQLILAADSFLIARPIEDMADGTSVIAGYPWFGDWGRDTMIALPGLTLATGRHAIARHILATLARFIDGGLLPNCFPGAGESPAYNSVDAALWYIEGWRAYVETTDDEASLVEFYPTLAGIIDAYRRGTHHGISMDPMDGLIRAGESGLQLTWMDAKVDDWVVTPRTGKPVEVNALWYNALVAMRGFAERLGRDPAPYQELAERAANGFRRFVRPDGRGLLDLLDGPNGDDASLRPNQVFAVSLTASPLTPTERSTVVEICERLLLTPYGLRSLAPDDTRYRGRYLGNVRERDGAYHQGSVWCWLLGHFALAQYRVTGDAERALALLEPLADHLSDAGLGSLGELFDGDPPHAPRGTPLQAWSVACTLEAWWRLAPRR</sequence>
<feature type="domain" description="Glycogen debranching enzyme bacterial and archaeal type N-terminal" evidence="2">
    <location>
        <begin position="29"/>
        <end position="247"/>
    </location>
</feature>
<accession>G2E636</accession>
<feature type="domain" description="Glycogen debranching enzyme C-terminal" evidence="1">
    <location>
        <begin position="310"/>
        <end position="671"/>
    </location>
</feature>
<dbReference type="InterPro" id="IPR010401">
    <property type="entry name" value="AGL/Gdb1"/>
</dbReference>
<dbReference type="Pfam" id="PF12439">
    <property type="entry name" value="GDE_N"/>
    <property type="match status" value="1"/>
</dbReference>
<reference evidence="3 4" key="1">
    <citation type="submission" date="2011-06" db="EMBL/GenBank/DDBJ databases">
        <title>The draft genome of Thiorhodococcus drewsii AZ1.</title>
        <authorList>
            <consortium name="US DOE Joint Genome Institute (JGI-PGF)"/>
            <person name="Lucas S."/>
            <person name="Han J."/>
            <person name="Lapidus A."/>
            <person name="Cheng J.-F."/>
            <person name="Goodwin L."/>
            <person name="Pitluck S."/>
            <person name="Peters L."/>
            <person name="Land M.L."/>
            <person name="Hauser L."/>
            <person name="Vogl K."/>
            <person name="Liu Z."/>
            <person name="Imhoff J."/>
            <person name="Thiel V."/>
            <person name="Frigaard N.-U."/>
            <person name="Bryant D.A."/>
            <person name="Woyke T.J."/>
        </authorList>
    </citation>
    <scope>NUCLEOTIDE SEQUENCE [LARGE SCALE GENOMIC DNA]</scope>
    <source>
        <strain evidence="3 4">AZ1</strain>
    </source>
</reference>
<dbReference type="STRING" id="765913.ThidrDRAFT_3749"/>
<protein>
    <submittedName>
        <fullName evidence="3">Amylo-alpha-16-glucosidase</fullName>
    </submittedName>
</protein>
<dbReference type="RefSeq" id="WP_007042462.1">
    <property type="nucleotide sequence ID" value="NZ_AFWT01000037.1"/>
</dbReference>
<dbReference type="GO" id="GO:0005980">
    <property type="term" value="P:glycogen catabolic process"/>
    <property type="evidence" value="ECO:0007669"/>
    <property type="project" value="InterPro"/>
</dbReference>
<evidence type="ECO:0000313" key="4">
    <source>
        <dbReference type="Proteomes" id="UP000004200"/>
    </source>
</evidence>